<gene>
    <name evidence="4" type="ORF">TCMB3V08_LOCUS233</name>
</gene>
<dbReference type="SUPFAM" id="SSF48452">
    <property type="entry name" value="TPR-like"/>
    <property type="match status" value="1"/>
</dbReference>
<proteinExistence type="inferred from homology"/>
<evidence type="ECO:0000256" key="1">
    <source>
        <dbReference type="ARBA" id="ARBA00006995"/>
    </source>
</evidence>
<dbReference type="InterPro" id="IPR011990">
    <property type="entry name" value="TPR-like_helical_dom_sf"/>
</dbReference>
<dbReference type="AlphaFoldDB" id="A0A7R9IV17"/>
<evidence type="ECO:0000313" key="4">
    <source>
        <dbReference type="EMBL" id="CAD7567432.1"/>
    </source>
</evidence>
<dbReference type="Gene3D" id="1.25.40.10">
    <property type="entry name" value="Tetratricopeptide repeat domain"/>
    <property type="match status" value="1"/>
</dbReference>
<organism evidence="4">
    <name type="scientific">Timema californicum</name>
    <name type="common">California timema</name>
    <name type="synonym">Walking stick</name>
    <dbReference type="NCBI Taxonomy" id="61474"/>
    <lineage>
        <taxon>Eukaryota</taxon>
        <taxon>Metazoa</taxon>
        <taxon>Ecdysozoa</taxon>
        <taxon>Arthropoda</taxon>
        <taxon>Hexapoda</taxon>
        <taxon>Insecta</taxon>
        <taxon>Pterygota</taxon>
        <taxon>Neoptera</taxon>
        <taxon>Polyneoptera</taxon>
        <taxon>Phasmatodea</taxon>
        <taxon>Timematodea</taxon>
        <taxon>Timematoidea</taxon>
        <taxon>Timematidae</taxon>
        <taxon>Timema</taxon>
    </lineage>
</organism>
<sequence>MPSIDGSNQLIDASYSSPMASLVLTDSSQLTSDSQHLDEEDISAEDKEAESLELEGVKATESGDVSYAIGLFTRAIGIAPNRASGYNNRAQAYRIQGNEQAALYDLDAAIRLSGGHGRSGCQALCQRALLYRKEGREDEAREDLQKAAALGNQFARSQLVEMNPYAALCNAMLHNVMSKLRD</sequence>
<dbReference type="FunFam" id="1.25.40.10:FF:000213">
    <property type="entry name" value="Tetratricopeptide repeat domain 36"/>
    <property type="match status" value="1"/>
</dbReference>
<dbReference type="SMART" id="SM00028">
    <property type="entry name" value="TPR"/>
    <property type="match status" value="3"/>
</dbReference>
<dbReference type="EMBL" id="OE179088">
    <property type="protein sequence ID" value="CAD7567432.1"/>
    <property type="molecule type" value="Genomic_DNA"/>
</dbReference>
<protein>
    <submittedName>
        <fullName evidence="4">(California timema) hypothetical protein</fullName>
    </submittedName>
</protein>
<keyword evidence="2" id="KW-0677">Repeat</keyword>
<reference evidence="4" key="1">
    <citation type="submission" date="2020-11" db="EMBL/GenBank/DDBJ databases">
        <authorList>
            <person name="Tran Van P."/>
        </authorList>
    </citation>
    <scope>NUCLEOTIDE SEQUENCE</scope>
</reference>
<comment type="similarity">
    <text evidence="1">Belongs to the TTC36 family.</text>
</comment>
<evidence type="ECO:0000256" key="3">
    <source>
        <dbReference type="ARBA" id="ARBA00022803"/>
    </source>
</evidence>
<dbReference type="Pfam" id="PF13181">
    <property type="entry name" value="TPR_8"/>
    <property type="match status" value="1"/>
</dbReference>
<evidence type="ECO:0000256" key="2">
    <source>
        <dbReference type="ARBA" id="ARBA00022737"/>
    </source>
</evidence>
<dbReference type="InterPro" id="IPR019734">
    <property type="entry name" value="TPR_rpt"/>
</dbReference>
<accession>A0A7R9IV17</accession>
<dbReference type="PANTHER" id="PTHR21405">
    <property type="entry name" value="CDNA SEQUENCE BC021608"/>
    <property type="match status" value="1"/>
</dbReference>
<keyword evidence="3" id="KW-0802">TPR repeat</keyword>
<name>A0A7R9IV17_TIMCA</name>
<dbReference type="PANTHER" id="PTHR21405:SF0">
    <property type="entry name" value="TETRATRICOPEPTIDE REPEAT PROTEIN 36"/>
    <property type="match status" value="1"/>
</dbReference>
<dbReference type="InterPro" id="IPR038906">
    <property type="entry name" value="TTC36"/>
</dbReference>
<dbReference type="GO" id="GO:0006570">
    <property type="term" value="P:tyrosine metabolic process"/>
    <property type="evidence" value="ECO:0007669"/>
    <property type="project" value="TreeGrafter"/>
</dbReference>